<name>A0AA37HTE0_9HYPH</name>
<sequence length="174" mass="19127">MIFPTGMASPSAPSAFAEPHRLHFKVWSPVSNLTTAPWVRSLNKNPGWISDLAYSWEATRSLVRFPCRVRASGGSPARAEATRPTAQTFVSQAARTGNGGPPILSAVAEVRPIGELLYGRRFTRELAEDLGKDPRQLRRWLSGEAAVPERAVRWAREAARRRAREILALVGAEA</sequence>
<comment type="caution">
    <text evidence="1">The sequence shown here is derived from an EMBL/GenBank/DDBJ whole genome shotgun (WGS) entry which is preliminary data.</text>
</comment>
<gene>
    <name evidence="1" type="ORF">NBEOAGPD_4510</name>
</gene>
<dbReference type="AlphaFoldDB" id="A0AA37HTE0"/>
<reference evidence="1" key="2">
    <citation type="submission" date="2021-08" db="EMBL/GenBank/DDBJ databases">
        <authorList>
            <person name="Tani A."/>
            <person name="Ola A."/>
            <person name="Ogura Y."/>
            <person name="Katsura K."/>
            <person name="Hayashi T."/>
        </authorList>
    </citation>
    <scope>NUCLEOTIDE SEQUENCE</scope>
    <source>
        <strain evidence="1">NBRC 103626</strain>
    </source>
</reference>
<organism evidence="1 2">
    <name type="scientific">Methylobacterium gregans</name>
    <dbReference type="NCBI Taxonomy" id="374424"/>
    <lineage>
        <taxon>Bacteria</taxon>
        <taxon>Pseudomonadati</taxon>
        <taxon>Pseudomonadota</taxon>
        <taxon>Alphaproteobacteria</taxon>
        <taxon>Hyphomicrobiales</taxon>
        <taxon>Methylobacteriaceae</taxon>
        <taxon>Methylobacterium</taxon>
    </lineage>
</organism>
<protein>
    <submittedName>
        <fullName evidence="1">Uncharacterized protein</fullName>
    </submittedName>
</protein>
<evidence type="ECO:0000313" key="2">
    <source>
        <dbReference type="Proteomes" id="UP001055108"/>
    </source>
</evidence>
<proteinExistence type="predicted"/>
<evidence type="ECO:0000313" key="1">
    <source>
        <dbReference type="EMBL" id="GJD81264.1"/>
    </source>
</evidence>
<accession>A0AA37HTE0</accession>
<dbReference type="Proteomes" id="UP001055108">
    <property type="component" value="Unassembled WGS sequence"/>
</dbReference>
<reference evidence="1" key="1">
    <citation type="journal article" date="2016" name="Front. Microbiol.">
        <title>Genome Sequence of the Piezophilic, Mesophilic Sulfate-Reducing Bacterium Desulfovibrio indicus J2T.</title>
        <authorList>
            <person name="Cao J."/>
            <person name="Maignien L."/>
            <person name="Shao Z."/>
            <person name="Alain K."/>
            <person name="Jebbar M."/>
        </authorList>
    </citation>
    <scope>NUCLEOTIDE SEQUENCE</scope>
    <source>
        <strain evidence="1">NBRC 103626</strain>
    </source>
</reference>
<dbReference type="EMBL" id="BPQM01000131">
    <property type="protein sequence ID" value="GJD81264.1"/>
    <property type="molecule type" value="Genomic_DNA"/>
</dbReference>
<keyword evidence="2" id="KW-1185">Reference proteome</keyword>